<dbReference type="InterPro" id="IPR016187">
    <property type="entry name" value="CTDL_fold"/>
</dbReference>
<dbReference type="SUPFAM" id="SSF56436">
    <property type="entry name" value="C-type lectin-like"/>
    <property type="match status" value="1"/>
</dbReference>
<comment type="caution">
    <text evidence="3">The sequence shown here is derived from an EMBL/GenBank/DDBJ whole genome shotgun (WGS) entry which is preliminary data.</text>
</comment>
<evidence type="ECO:0000313" key="3">
    <source>
        <dbReference type="EMBL" id="KAK2845065.1"/>
    </source>
</evidence>
<dbReference type="Pfam" id="PF00059">
    <property type="entry name" value="Lectin_C"/>
    <property type="match status" value="1"/>
</dbReference>
<evidence type="ECO:0000256" key="1">
    <source>
        <dbReference type="SAM" id="SignalP"/>
    </source>
</evidence>
<accession>A0AA88SN63</accession>
<dbReference type="AlphaFoldDB" id="A0AA88SN63"/>
<proteinExistence type="predicted"/>
<evidence type="ECO:0000259" key="2">
    <source>
        <dbReference type="PROSITE" id="PS50041"/>
    </source>
</evidence>
<dbReference type="Gene3D" id="3.10.100.10">
    <property type="entry name" value="Mannose-Binding Protein A, subunit A"/>
    <property type="match status" value="1"/>
</dbReference>
<dbReference type="Proteomes" id="UP001187415">
    <property type="component" value="Unassembled WGS sequence"/>
</dbReference>
<dbReference type="InterPro" id="IPR016186">
    <property type="entry name" value="C-type_lectin-like/link_sf"/>
</dbReference>
<organism evidence="3 4">
    <name type="scientific">Channa striata</name>
    <name type="common">Snakehead murrel</name>
    <name type="synonym">Ophicephalus striatus</name>
    <dbReference type="NCBI Taxonomy" id="64152"/>
    <lineage>
        <taxon>Eukaryota</taxon>
        <taxon>Metazoa</taxon>
        <taxon>Chordata</taxon>
        <taxon>Craniata</taxon>
        <taxon>Vertebrata</taxon>
        <taxon>Euteleostomi</taxon>
        <taxon>Actinopterygii</taxon>
        <taxon>Neopterygii</taxon>
        <taxon>Teleostei</taxon>
        <taxon>Neoteleostei</taxon>
        <taxon>Acanthomorphata</taxon>
        <taxon>Anabantaria</taxon>
        <taxon>Anabantiformes</taxon>
        <taxon>Channoidei</taxon>
        <taxon>Channidae</taxon>
        <taxon>Channa</taxon>
    </lineage>
</organism>
<dbReference type="PANTHER" id="PTHR45784">
    <property type="entry name" value="C-TYPE LECTIN DOMAIN FAMILY 20 MEMBER A-RELATED"/>
    <property type="match status" value="1"/>
</dbReference>
<keyword evidence="1" id="KW-0732">Signal</keyword>
<sequence>MDTITHVILHLSGLCSLCSCVSDYTYILFKNPRSWFDAQSFCRLNCYNLVTVTNASSLEQVLRAAEAGYDDAAWIGLKSQRLPEYYWSLWGYDFYKREAGYTLYWASNPTNECASYVGGLLYDHPCSTKLFSMCFDGSILRIIKMRISSQASVLLLNDPAVQGNILKQIKQELSNNNATDVVRLNWKTDSDGEAFTKEPDKEPASIY</sequence>
<keyword evidence="4" id="KW-1185">Reference proteome</keyword>
<feature type="domain" description="C-type lectin" evidence="2">
    <location>
        <begin position="21"/>
        <end position="135"/>
    </location>
</feature>
<feature type="signal peptide" evidence="1">
    <location>
        <begin position="1"/>
        <end position="20"/>
    </location>
</feature>
<reference evidence="3" key="1">
    <citation type="submission" date="2023-07" db="EMBL/GenBank/DDBJ databases">
        <title>Chromosome-level Genome Assembly of Striped Snakehead (Channa striata).</title>
        <authorList>
            <person name="Liu H."/>
        </authorList>
    </citation>
    <scope>NUCLEOTIDE SEQUENCE</scope>
    <source>
        <strain evidence="3">Gz</strain>
        <tissue evidence="3">Muscle</tissue>
    </source>
</reference>
<dbReference type="PROSITE" id="PS50041">
    <property type="entry name" value="C_TYPE_LECTIN_2"/>
    <property type="match status" value="1"/>
</dbReference>
<feature type="chain" id="PRO_5041697711" description="C-type lectin domain-containing protein" evidence="1">
    <location>
        <begin position="21"/>
        <end position="207"/>
    </location>
</feature>
<dbReference type="PANTHER" id="PTHR45784:SF3">
    <property type="entry name" value="C-TYPE LECTIN DOMAIN FAMILY 4 MEMBER K-LIKE-RELATED"/>
    <property type="match status" value="1"/>
</dbReference>
<dbReference type="EMBL" id="JAUPFM010000008">
    <property type="protein sequence ID" value="KAK2845065.1"/>
    <property type="molecule type" value="Genomic_DNA"/>
</dbReference>
<evidence type="ECO:0000313" key="4">
    <source>
        <dbReference type="Proteomes" id="UP001187415"/>
    </source>
</evidence>
<gene>
    <name evidence="3" type="ORF">Q5P01_011724</name>
</gene>
<name>A0AA88SN63_CHASR</name>
<dbReference type="InterPro" id="IPR001304">
    <property type="entry name" value="C-type_lectin-like"/>
</dbReference>
<protein>
    <recommendedName>
        <fullName evidence="2">C-type lectin domain-containing protein</fullName>
    </recommendedName>
</protein>